<dbReference type="Pfam" id="PF20231">
    <property type="entry name" value="DUF6589"/>
    <property type="match status" value="1"/>
</dbReference>
<protein>
    <recommendedName>
        <fullName evidence="1">DUF6589 domain-containing protein</fullName>
    </recommendedName>
</protein>
<evidence type="ECO:0000313" key="3">
    <source>
        <dbReference type="Proteomes" id="UP001152795"/>
    </source>
</evidence>
<dbReference type="OrthoDB" id="5958775at2759"/>
<dbReference type="EMBL" id="CACRXK020002267">
    <property type="protein sequence ID" value="CAB3993475.1"/>
    <property type="molecule type" value="Genomic_DNA"/>
</dbReference>
<comment type="caution">
    <text evidence="2">The sequence shown here is derived from an EMBL/GenBank/DDBJ whole genome shotgun (WGS) entry which is preliminary data.</text>
</comment>
<keyword evidence="3" id="KW-1185">Reference proteome</keyword>
<reference evidence="2" key="1">
    <citation type="submission" date="2020-04" db="EMBL/GenBank/DDBJ databases">
        <authorList>
            <person name="Alioto T."/>
            <person name="Alioto T."/>
            <person name="Gomez Garrido J."/>
        </authorList>
    </citation>
    <scope>NUCLEOTIDE SEQUENCE</scope>
    <source>
        <strain evidence="2">A484AB</strain>
    </source>
</reference>
<dbReference type="AlphaFoldDB" id="A0A6S7GPC1"/>
<sequence length="194" mass="21717">MLPSDTLNLTTVSTSTPPSNDIDDIFNYNNALLAEGLFFLNFLDSVSEGDGDRILRQYKYLMLLCRADGFHGSKYALESLYQLLLVNGLSESKAGVFTWNRSVNNRGGAGKNIAIDLEVVHSNNYIKQGINHLGVNITERAVTRIARAEKSVREIIFKVDWSIQYASPSGKHVEHFPQSDFEAIAKRLVDMNVF</sequence>
<name>A0A6S7GPC1_PARCT</name>
<accession>A0A6S7GPC1</accession>
<feature type="domain" description="DUF6589" evidence="1">
    <location>
        <begin position="15"/>
        <end position="172"/>
    </location>
</feature>
<dbReference type="Proteomes" id="UP001152795">
    <property type="component" value="Unassembled WGS sequence"/>
</dbReference>
<gene>
    <name evidence="2" type="ORF">PACLA_8A019374</name>
</gene>
<evidence type="ECO:0000259" key="1">
    <source>
        <dbReference type="Pfam" id="PF20231"/>
    </source>
</evidence>
<evidence type="ECO:0000313" key="2">
    <source>
        <dbReference type="EMBL" id="CAB3993475.1"/>
    </source>
</evidence>
<proteinExistence type="predicted"/>
<organism evidence="2 3">
    <name type="scientific">Paramuricea clavata</name>
    <name type="common">Red gorgonian</name>
    <name type="synonym">Violescent sea-whip</name>
    <dbReference type="NCBI Taxonomy" id="317549"/>
    <lineage>
        <taxon>Eukaryota</taxon>
        <taxon>Metazoa</taxon>
        <taxon>Cnidaria</taxon>
        <taxon>Anthozoa</taxon>
        <taxon>Octocorallia</taxon>
        <taxon>Malacalcyonacea</taxon>
        <taxon>Plexauridae</taxon>
        <taxon>Paramuricea</taxon>
    </lineage>
</organism>
<dbReference type="InterPro" id="IPR046496">
    <property type="entry name" value="DUF6589"/>
</dbReference>